<gene>
    <name evidence="1" type="ORF">SOIL9_08110</name>
</gene>
<protein>
    <submittedName>
        <fullName evidence="1">Protein containing Type II and III secretion system domain protein</fullName>
    </submittedName>
</protein>
<name>A0A6P2D8S5_9BACT</name>
<dbReference type="PANTHER" id="PTHR30604:SF1">
    <property type="entry name" value="DNA UTILIZATION PROTEIN HOFQ"/>
    <property type="match status" value="1"/>
</dbReference>
<keyword evidence="2" id="KW-1185">Reference proteome</keyword>
<sequence>MGFKGYRWFGAVVTGTNLFVAAHAAQPPRPSAPPFDTTGLTKAKLQAAEKEAESVVAGAFQGADQQLARYNRPKAVEILNSTKQNLQLNASIGEETRTRLSKAIEAKIAAVEGRPVANPSNPGMKLDPKSPEVLAAQKILEEKAVAERKDVVAGLKTVQQADDAGRTAEAQAEIARLTKLYPKNPSVMALGQNSGMKIRLEDAIAIQMELRDRWVKNQESITRSSFPAINDVEFPKNWKEISERRLKNSTIQLTAKEKQIIDALDKPIKVDFRERPLEEALQDLSNMLGQDLLIDKKSVADLELDLKKGATLQANGLSGRTVLRSILASQGLTFVVKDEVIQIVTVERSRSLLTTRVYYLGDLIQGVGPFGDLQWGPILNAQQTAANADAIVAAIRKSIDPLSWNGETHGPGSITYDYLTKSIVVRASAEVHYSLGRTFNRR</sequence>
<organism evidence="1 2">
    <name type="scientific">Gemmata massiliana</name>
    <dbReference type="NCBI Taxonomy" id="1210884"/>
    <lineage>
        <taxon>Bacteria</taxon>
        <taxon>Pseudomonadati</taxon>
        <taxon>Planctomycetota</taxon>
        <taxon>Planctomycetia</taxon>
        <taxon>Gemmatales</taxon>
        <taxon>Gemmataceae</taxon>
        <taxon>Gemmata</taxon>
    </lineage>
</organism>
<dbReference type="KEGG" id="gms:SOIL9_08110"/>
<dbReference type="InterPro" id="IPR051808">
    <property type="entry name" value="Type_IV_pilus_biogenesis"/>
</dbReference>
<dbReference type="Proteomes" id="UP000464178">
    <property type="component" value="Chromosome"/>
</dbReference>
<reference evidence="1 2" key="1">
    <citation type="submission" date="2019-05" db="EMBL/GenBank/DDBJ databases">
        <authorList>
            <consortium name="Science for Life Laboratories"/>
        </authorList>
    </citation>
    <scope>NUCLEOTIDE SEQUENCE [LARGE SCALE GENOMIC DNA]</scope>
    <source>
        <strain evidence="1">Soil9</strain>
    </source>
</reference>
<dbReference type="EMBL" id="LR593886">
    <property type="protein sequence ID" value="VTR97257.1"/>
    <property type="molecule type" value="Genomic_DNA"/>
</dbReference>
<accession>A0A6P2D8S5</accession>
<evidence type="ECO:0000313" key="1">
    <source>
        <dbReference type="EMBL" id="VTR97257.1"/>
    </source>
</evidence>
<evidence type="ECO:0000313" key="2">
    <source>
        <dbReference type="Proteomes" id="UP000464178"/>
    </source>
</evidence>
<dbReference type="RefSeq" id="WP_162671126.1">
    <property type="nucleotide sequence ID" value="NZ_LR593886.1"/>
</dbReference>
<dbReference type="PANTHER" id="PTHR30604">
    <property type="entry name" value="PROTEIN TRANSPORT PROTEIN HOFQ"/>
    <property type="match status" value="1"/>
</dbReference>
<dbReference type="AlphaFoldDB" id="A0A6P2D8S5"/>
<proteinExistence type="predicted"/>